<name>A0A5R8QH95_9FIRM</name>
<dbReference type="Gene3D" id="2.70.70.10">
    <property type="entry name" value="Glucose Permease (Domain IIA)"/>
    <property type="match status" value="1"/>
</dbReference>
<evidence type="ECO:0000256" key="1">
    <source>
        <dbReference type="ARBA" id="ARBA00022729"/>
    </source>
</evidence>
<protein>
    <submittedName>
        <fullName evidence="6">Uncharacterized protein</fullName>
    </submittedName>
</protein>
<dbReference type="CDD" id="cd12797">
    <property type="entry name" value="M23_peptidase"/>
    <property type="match status" value="1"/>
</dbReference>
<feature type="coiled-coil region" evidence="2">
    <location>
        <begin position="36"/>
        <end position="112"/>
    </location>
</feature>
<dbReference type="OrthoDB" id="5623881at2"/>
<dbReference type="SUPFAM" id="SSF51261">
    <property type="entry name" value="Duplicated hybrid motif"/>
    <property type="match status" value="1"/>
</dbReference>
<dbReference type="Pfam" id="PF24568">
    <property type="entry name" value="CC_PcsB"/>
    <property type="match status" value="1"/>
</dbReference>
<feature type="chain" id="PRO_5024429254" evidence="3">
    <location>
        <begin position="33"/>
        <end position="392"/>
    </location>
</feature>
<dbReference type="InterPro" id="IPR016047">
    <property type="entry name" value="M23ase_b-sheet_dom"/>
</dbReference>
<evidence type="ECO:0000313" key="6">
    <source>
        <dbReference type="EMBL" id="TLG77106.1"/>
    </source>
</evidence>
<dbReference type="EMBL" id="VBWP01000001">
    <property type="protein sequence ID" value="TLG77106.1"/>
    <property type="molecule type" value="Genomic_DNA"/>
</dbReference>
<feature type="signal peptide" evidence="3">
    <location>
        <begin position="1"/>
        <end position="32"/>
    </location>
</feature>
<dbReference type="Pfam" id="PF01551">
    <property type="entry name" value="Peptidase_M23"/>
    <property type="match status" value="1"/>
</dbReference>
<dbReference type="Gene3D" id="6.10.250.3150">
    <property type="match status" value="1"/>
</dbReference>
<dbReference type="PANTHER" id="PTHR21666:SF270">
    <property type="entry name" value="MUREIN HYDROLASE ACTIVATOR ENVC"/>
    <property type="match status" value="1"/>
</dbReference>
<evidence type="ECO:0000256" key="2">
    <source>
        <dbReference type="SAM" id="Coils"/>
    </source>
</evidence>
<dbReference type="InterPro" id="IPR057309">
    <property type="entry name" value="PcsB_CC"/>
</dbReference>
<dbReference type="RefSeq" id="WP_138189717.1">
    <property type="nucleotide sequence ID" value="NZ_VBWP01000001.1"/>
</dbReference>
<evidence type="ECO:0000259" key="4">
    <source>
        <dbReference type="Pfam" id="PF01551"/>
    </source>
</evidence>
<comment type="caution">
    <text evidence="6">The sequence shown here is derived from an EMBL/GenBank/DDBJ whole genome shotgun (WGS) entry which is preliminary data.</text>
</comment>
<dbReference type="PANTHER" id="PTHR21666">
    <property type="entry name" value="PEPTIDASE-RELATED"/>
    <property type="match status" value="1"/>
</dbReference>
<dbReference type="InParanoid" id="A0A5R8QH95"/>
<accession>A0A5R8QH95</accession>
<gene>
    <name evidence="6" type="ORF">FEZ08_00375</name>
</gene>
<dbReference type="GO" id="GO:0004222">
    <property type="term" value="F:metalloendopeptidase activity"/>
    <property type="evidence" value="ECO:0007669"/>
    <property type="project" value="TreeGrafter"/>
</dbReference>
<evidence type="ECO:0000313" key="7">
    <source>
        <dbReference type="Proteomes" id="UP000306912"/>
    </source>
</evidence>
<dbReference type="Proteomes" id="UP000306912">
    <property type="component" value="Unassembled WGS sequence"/>
</dbReference>
<organism evidence="6 7">
    <name type="scientific">Culicoidibacter larvae</name>
    <dbReference type="NCBI Taxonomy" id="2579976"/>
    <lineage>
        <taxon>Bacteria</taxon>
        <taxon>Bacillati</taxon>
        <taxon>Bacillota</taxon>
        <taxon>Culicoidibacteria</taxon>
        <taxon>Culicoidibacterales</taxon>
        <taxon>Culicoidibacteraceae</taxon>
        <taxon>Culicoidibacter</taxon>
    </lineage>
</organism>
<keyword evidence="2" id="KW-0175">Coiled coil</keyword>
<evidence type="ECO:0000256" key="3">
    <source>
        <dbReference type="SAM" id="SignalP"/>
    </source>
</evidence>
<dbReference type="InterPro" id="IPR050570">
    <property type="entry name" value="Cell_wall_metabolism_enzyme"/>
</dbReference>
<dbReference type="InterPro" id="IPR011055">
    <property type="entry name" value="Dup_hybrid_motif"/>
</dbReference>
<feature type="domain" description="Peptidoglycan hydrolase PcsB coiled-coil" evidence="5">
    <location>
        <begin position="99"/>
        <end position="171"/>
    </location>
</feature>
<keyword evidence="1 3" id="KW-0732">Signal</keyword>
<feature type="domain" description="M23ase beta-sheet core" evidence="4">
    <location>
        <begin position="267"/>
        <end position="362"/>
    </location>
</feature>
<keyword evidence="7" id="KW-1185">Reference proteome</keyword>
<dbReference type="AlphaFoldDB" id="A0A5R8QH95"/>
<proteinExistence type="predicted"/>
<evidence type="ECO:0000259" key="5">
    <source>
        <dbReference type="Pfam" id="PF24568"/>
    </source>
</evidence>
<reference evidence="6 7" key="1">
    <citation type="submission" date="2019-05" db="EMBL/GenBank/DDBJ databases">
        <title>Culicoidintestinum kansasii gen. nov., sp. nov. from the gastrointestinal tract of the biting midge, Culicoides sonorensis.</title>
        <authorList>
            <person name="Neupane S."/>
            <person name="Ghosh A."/>
            <person name="Gunther S."/>
            <person name="Martin K."/>
            <person name="Zurek L."/>
        </authorList>
    </citation>
    <scope>NUCLEOTIDE SEQUENCE [LARGE SCALE GENOMIC DNA]</scope>
    <source>
        <strain evidence="6 7">CS-1</strain>
    </source>
</reference>
<sequence length="392" mass="42864">MKSKTFKIILSAALLVAVVGVMSYVKPEPVQACDTVEECQAEYDRIREEREANQSKLAGYKDDYEGIISKISTLNDSITQTEAQISVIEATIVALQTKIDELQASIDAKNELVMGRMEAMQLQNKGNVYIDFILNASSLADMVSRSEAITQITQADKDLIHQIREQKDEIVKSQDEQVTKQNELIAVRDDLQSQKDEQDQLQIALIEKIHASEALEEELALAEDTSAQQLANISGKVPPTSGAFGLPTANGIITAGYLDPDYGFSSDHLGTDIAWNYGSEIYSIGTGVVAETVTGCGGCTSGYGNYVVMIYNKNNVDYAVMYGHLSSVYVSPGQVVSQGSAIGAMGSTGFSTGPHLHLEILRGINYFPASRYQRLNYVINTKEVISYPGNRW</sequence>